<dbReference type="Gene3D" id="3.40.50.1110">
    <property type="entry name" value="SGNH hydrolase"/>
    <property type="match status" value="1"/>
</dbReference>
<dbReference type="InterPro" id="IPR039329">
    <property type="entry name" value="SIAE"/>
</dbReference>
<dbReference type="Pfam" id="PF03629">
    <property type="entry name" value="SASA"/>
    <property type="match status" value="1"/>
</dbReference>
<reference evidence="3 4" key="1">
    <citation type="submission" date="2024-02" db="EMBL/GenBank/DDBJ databases">
        <title>A Gaetbulibacter species isolated from tidal flats and genomic insights of their niches.</title>
        <authorList>
            <person name="Ye Y."/>
        </authorList>
    </citation>
    <scope>NUCLEOTIDE SEQUENCE [LARGE SCALE GENOMIC DNA]</scope>
    <source>
        <strain evidence="3 4">KEM-8</strain>
    </source>
</reference>
<organism evidence="3 4">
    <name type="scientific">Gaetbulibacter aquiaggeris</name>
    <dbReference type="NCBI Taxonomy" id="1735373"/>
    <lineage>
        <taxon>Bacteria</taxon>
        <taxon>Pseudomonadati</taxon>
        <taxon>Bacteroidota</taxon>
        <taxon>Flavobacteriia</taxon>
        <taxon>Flavobacteriales</taxon>
        <taxon>Flavobacteriaceae</taxon>
        <taxon>Gaetbulibacter</taxon>
    </lineage>
</organism>
<dbReference type="InterPro" id="IPR005181">
    <property type="entry name" value="SASA"/>
</dbReference>
<dbReference type="EMBL" id="JBAWKC010000001">
    <property type="protein sequence ID" value="MFH6767187.1"/>
    <property type="molecule type" value="Genomic_DNA"/>
</dbReference>
<name>A0ABW7MPT4_9FLAO</name>
<comment type="caution">
    <text evidence="3">The sequence shown here is derived from an EMBL/GenBank/DDBJ whole genome shotgun (WGS) entry which is preliminary data.</text>
</comment>
<dbReference type="Proteomes" id="UP001610104">
    <property type="component" value="Unassembled WGS sequence"/>
</dbReference>
<feature type="domain" description="Sialate O-acetylesterase" evidence="2">
    <location>
        <begin position="103"/>
        <end position="338"/>
    </location>
</feature>
<evidence type="ECO:0000313" key="4">
    <source>
        <dbReference type="Proteomes" id="UP001610104"/>
    </source>
</evidence>
<evidence type="ECO:0000256" key="1">
    <source>
        <dbReference type="ARBA" id="ARBA00022801"/>
    </source>
</evidence>
<accession>A0ABW7MPT4</accession>
<dbReference type="PANTHER" id="PTHR22901">
    <property type="entry name" value="SIALATE O-ACETYLESTERASE"/>
    <property type="match status" value="1"/>
</dbReference>
<proteinExistence type="predicted"/>
<keyword evidence="1" id="KW-0378">Hydrolase</keyword>
<dbReference type="RefSeq" id="WP_395436465.1">
    <property type="nucleotide sequence ID" value="NZ_JBAWKC010000001.1"/>
</dbReference>
<dbReference type="PANTHER" id="PTHR22901:SF0">
    <property type="entry name" value="SIALATE O-ACETYLESTERASE"/>
    <property type="match status" value="1"/>
</dbReference>
<sequence length="467" mass="52158">MYRIILAFVMILCTTISFSQLQLPSFFGDNMVLQQKSMTSVWGKDVPNSAVVITGSWNERVATNTDKEGKWHVKLATPEAGGPYTLTIQGSEKIVLKNVLIGEVWICSGQSNMEMPLKGFRNQPVNGSDEAIANASNNKIRLFNVDRKASLVPLNDVSGKWAVTEQQTVKDFSAVAYFFGKTLNDSLNVPIGLISVAWGSSKVEAWMDEKTISKFKNIEIEKEIPAEKPQRSPIFLYNGMIHPLQGFTIKGFIWYQGEGNRQNAKEYTDLFPAMISQWRNQWGQGDLPFYFVQIAPFGKDAKIPDGAFLRESQLKTMQKVTNTGMVVIIDIGDCEAIHPPDKQQVGERLAYWSLAKSYDMSGISYSGPLYKKMIKAKGGRVILYFDYSDKGLSSFGNPLTGFEVAGTDRVFYPAIAEINDDGSVIVFSKQVKQPKAVRYGFKNCPTGTLFNTQGLPASPFRTDNWER</sequence>
<dbReference type="SUPFAM" id="SSF52266">
    <property type="entry name" value="SGNH hydrolase"/>
    <property type="match status" value="1"/>
</dbReference>
<gene>
    <name evidence="3" type="ORF">V8G56_00445</name>
</gene>
<keyword evidence="4" id="KW-1185">Reference proteome</keyword>
<protein>
    <submittedName>
        <fullName evidence="3">Sialate O-acetylesterase</fullName>
    </submittedName>
</protein>
<evidence type="ECO:0000313" key="3">
    <source>
        <dbReference type="EMBL" id="MFH6767187.1"/>
    </source>
</evidence>
<evidence type="ECO:0000259" key="2">
    <source>
        <dbReference type="Pfam" id="PF03629"/>
    </source>
</evidence>
<dbReference type="InterPro" id="IPR036514">
    <property type="entry name" value="SGNH_hydro_sf"/>
</dbReference>